<evidence type="ECO:0000256" key="1">
    <source>
        <dbReference type="SAM" id="MobiDB-lite"/>
    </source>
</evidence>
<organism evidence="2 3">
    <name type="scientific">Liparis tanakae</name>
    <name type="common">Tanaka's snailfish</name>
    <dbReference type="NCBI Taxonomy" id="230148"/>
    <lineage>
        <taxon>Eukaryota</taxon>
        <taxon>Metazoa</taxon>
        <taxon>Chordata</taxon>
        <taxon>Craniata</taxon>
        <taxon>Vertebrata</taxon>
        <taxon>Euteleostomi</taxon>
        <taxon>Actinopterygii</taxon>
        <taxon>Neopterygii</taxon>
        <taxon>Teleostei</taxon>
        <taxon>Neoteleostei</taxon>
        <taxon>Acanthomorphata</taxon>
        <taxon>Eupercaria</taxon>
        <taxon>Perciformes</taxon>
        <taxon>Cottioidei</taxon>
        <taxon>Cottales</taxon>
        <taxon>Liparidae</taxon>
        <taxon>Liparis</taxon>
    </lineage>
</organism>
<reference evidence="2 3" key="1">
    <citation type="submission" date="2019-03" db="EMBL/GenBank/DDBJ databases">
        <title>First draft genome of Liparis tanakae, snailfish: a comprehensive survey of snailfish specific genes.</title>
        <authorList>
            <person name="Kim W."/>
            <person name="Song I."/>
            <person name="Jeong J.-H."/>
            <person name="Kim D."/>
            <person name="Kim S."/>
            <person name="Ryu S."/>
            <person name="Song J.Y."/>
            <person name="Lee S.K."/>
        </authorList>
    </citation>
    <scope>NUCLEOTIDE SEQUENCE [LARGE SCALE GENOMIC DNA]</scope>
    <source>
        <tissue evidence="2">Muscle</tissue>
    </source>
</reference>
<evidence type="ECO:0000313" key="2">
    <source>
        <dbReference type="EMBL" id="TNN22988.1"/>
    </source>
</evidence>
<proteinExistence type="predicted"/>
<evidence type="ECO:0000313" key="3">
    <source>
        <dbReference type="Proteomes" id="UP000314294"/>
    </source>
</evidence>
<sequence length="76" mass="8565">MDQEFLLQCFHESSGPRETRGTLRDSWSWVSPAPRHINACDAVTGDAPAVPRPRPLTTDDTWDGPGRGRLSHRHQM</sequence>
<dbReference type="EMBL" id="SRLO01020229">
    <property type="protein sequence ID" value="TNN22988.1"/>
    <property type="molecule type" value="Genomic_DNA"/>
</dbReference>
<keyword evidence="3" id="KW-1185">Reference proteome</keyword>
<dbReference type="AlphaFoldDB" id="A0A4Z2E2L7"/>
<gene>
    <name evidence="2" type="ORF">EYF80_066896</name>
</gene>
<comment type="caution">
    <text evidence="2">The sequence shown here is derived from an EMBL/GenBank/DDBJ whole genome shotgun (WGS) entry which is preliminary data.</text>
</comment>
<name>A0A4Z2E2L7_9TELE</name>
<dbReference type="Proteomes" id="UP000314294">
    <property type="component" value="Unassembled WGS sequence"/>
</dbReference>
<accession>A0A4Z2E2L7</accession>
<protein>
    <submittedName>
        <fullName evidence="2">Uncharacterized protein</fullName>
    </submittedName>
</protein>
<feature type="region of interest" description="Disordered" evidence="1">
    <location>
        <begin position="43"/>
        <end position="76"/>
    </location>
</feature>